<feature type="compositionally biased region" description="Pro residues" evidence="1">
    <location>
        <begin position="250"/>
        <end position="262"/>
    </location>
</feature>
<name>A0AAJ7L2K6_9ACAR</name>
<feature type="compositionally biased region" description="Low complexity" evidence="1">
    <location>
        <begin position="354"/>
        <end position="367"/>
    </location>
</feature>
<organism evidence="2 3">
    <name type="scientific">Galendromus occidentalis</name>
    <name type="common">western predatory mite</name>
    <dbReference type="NCBI Taxonomy" id="34638"/>
    <lineage>
        <taxon>Eukaryota</taxon>
        <taxon>Metazoa</taxon>
        <taxon>Ecdysozoa</taxon>
        <taxon>Arthropoda</taxon>
        <taxon>Chelicerata</taxon>
        <taxon>Arachnida</taxon>
        <taxon>Acari</taxon>
        <taxon>Parasitiformes</taxon>
        <taxon>Mesostigmata</taxon>
        <taxon>Gamasina</taxon>
        <taxon>Phytoseioidea</taxon>
        <taxon>Phytoseiidae</taxon>
        <taxon>Typhlodrominae</taxon>
        <taxon>Galendromus</taxon>
    </lineage>
</organism>
<feature type="compositionally biased region" description="Low complexity" evidence="1">
    <location>
        <begin position="296"/>
        <end position="338"/>
    </location>
</feature>
<dbReference type="Proteomes" id="UP000694867">
    <property type="component" value="Unplaced"/>
</dbReference>
<dbReference type="RefSeq" id="XP_018493775.1">
    <property type="nucleotide sequence ID" value="XM_018638259.1"/>
</dbReference>
<dbReference type="AlphaFoldDB" id="A0AAJ7L2K6"/>
<accession>A0AAJ7L2K6</accession>
<feature type="region of interest" description="Disordered" evidence="1">
    <location>
        <begin position="466"/>
        <end position="516"/>
    </location>
</feature>
<feature type="compositionally biased region" description="Pro residues" evidence="1">
    <location>
        <begin position="186"/>
        <end position="221"/>
    </location>
</feature>
<keyword evidence="2" id="KW-1185">Reference proteome</keyword>
<feature type="region of interest" description="Disordered" evidence="1">
    <location>
        <begin position="592"/>
        <end position="622"/>
    </location>
</feature>
<dbReference type="KEGG" id="goe:108863731"/>
<feature type="compositionally biased region" description="Pro residues" evidence="1">
    <location>
        <begin position="476"/>
        <end position="485"/>
    </location>
</feature>
<sequence length="622" mass="62714">MAIGLTPPDIPLNMSRFCEVKWLEAPFICLTSEFVRAPLDQNSASNNIIQGGTPTSDPQAQEYYNDGEDAAVYNDPQLAEDNFLIVINPDTQEVSVADGGVTTTYVYPAEDAQNADQLDYNVFEEGYPPQATYPNLDPVTGVGNEGYDLVIQYQDGDPYVRNYPEAQADTAAGPTETPIENYRAPRAPPEAPIAPPPPAALPAPAPAPLPAPVPAPLPPPEPKQKTPLLPPAKPQVPPAASPPAQGTEPKAPPPVALAPPLAPEANRKVPAVPPAQAPGPTLEQGQKTPVPPTAAPPLALAAAKGSRPAAALTATAGTPGLGVLPTPTQLAPQAILPPAAKPMPSPAEKPTPSPAVKSSPAPAAGGPNMPRTPQIPAAYPAAVAQKGQNAPLQASTTAALGAQKAQLSGAQPGQKAPTTTLGLVAQRTQGAPQAPSTPTVAPHAAVGTRAQTLPAVPVAPKTPVAPLAQSNTLAPPQVPAPPKTPVAPQGPSAPATPAVQRIPMAPTAPGLPKMPGAPPCTVPAKVLPPALPAAAPRGAPSTAGVQVANGAVKAGQSIPQAKYPAAPPKSAPPFKGVTLSAPVIVKPHPIAAKELAGEAPKNSSRAPLPHGKGPDGSRQATP</sequence>
<gene>
    <name evidence="3" type="primary">LOC108863731</name>
</gene>
<reference evidence="3" key="1">
    <citation type="submission" date="2025-08" db="UniProtKB">
        <authorList>
            <consortium name="RefSeq"/>
        </authorList>
    </citation>
    <scope>IDENTIFICATION</scope>
</reference>
<protein>
    <submittedName>
        <fullName evidence="3">Vegetative cell wall protein gp1-like</fullName>
    </submittedName>
</protein>
<evidence type="ECO:0000313" key="3">
    <source>
        <dbReference type="RefSeq" id="XP_018493775.1"/>
    </source>
</evidence>
<evidence type="ECO:0000256" key="1">
    <source>
        <dbReference type="SAM" id="MobiDB-lite"/>
    </source>
</evidence>
<feature type="compositionally biased region" description="Pro residues" evidence="1">
    <location>
        <begin position="339"/>
        <end position="353"/>
    </location>
</feature>
<dbReference type="GeneID" id="108863731"/>
<proteinExistence type="predicted"/>
<feature type="compositionally biased region" description="Pro residues" evidence="1">
    <location>
        <begin position="228"/>
        <end position="241"/>
    </location>
</feature>
<feature type="region of interest" description="Disordered" evidence="1">
    <location>
        <begin position="166"/>
        <end position="385"/>
    </location>
</feature>
<evidence type="ECO:0000313" key="2">
    <source>
        <dbReference type="Proteomes" id="UP000694867"/>
    </source>
</evidence>